<evidence type="ECO:0000313" key="2">
    <source>
        <dbReference type="Proteomes" id="UP001597368"/>
    </source>
</evidence>
<dbReference type="SUPFAM" id="SSF51735">
    <property type="entry name" value="NAD(P)-binding Rossmann-fold domains"/>
    <property type="match status" value="1"/>
</dbReference>
<sequence>MVPVSASPGMRAVPGWSAFVGSKAALREPADSLRQEEAGNGVRVTSAYPAATATDRLREIRAAFGRPYDAQACISPRMLASMIVWLPAVPADSYVCEPAVLPTPR</sequence>
<dbReference type="Pfam" id="PF00106">
    <property type="entry name" value="adh_short"/>
    <property type="match status" value="1"/>
</dbReference>
<dbReference type="RefSeq" id="WP_379578984.1">
    <property type="nucleotide sequence ID" value="NZ_JBHUFV010000061.1"/>
</dbReference>
<organism evidence="1 2">
    <name type="scientific">Nonomuraea mangrovi</name>
    <dbReference type="NCBI Taxonomy" id="2316207"/>
    <lineage>
        <taxon>Bacteria</taxon>
        <taxon>Bacillati</taxon>
        <taxon>Actinomycetota</taxon>
        <taxon>Actinomycetes</taxon>
        <taxon>Streptosporangiales</taxon>
        <taxon>Streptosporangiaceae</taxon>
        <taxon>Nonomuraea</taxon>
    </lineage>
</organism>
<dbReference type="InterPro" id="IPR036291">
    <property type="entry name" value="NAD(P)-bd_dom_sf"/>
</dbReference>
<keyword evidence="2" id="KW-1185">Reference proteome</keyword>
<evidence type="ECO:0000313" key="1">
    <source>
        <dbReference type="EMBL" id="MFD1937628.1"/>
    </source>
</evidence>
<dbReference type="InterPro" id="IPR002347">
    <property type="entry name" value="SDR_fam"/>
</dbReference>
<dbReference type="Proteomes" id="UP001597368">
    <property type="component" value="Unassembled WGS sequence"/>
</dbReference>
<protein>
    <submittedName>
        <fullName evidence="1">SDR family NAD(P)-dependent oxidoreductase</fullName>
    </submittedName>
</protein>
<comment type="caution">
    <text evidence="1">The sequence shown here is derived from an EMBL/GenBank/DDBJ whole genome shotgun (WGS) entry which is preliminary data.</text>
</comment>
<name>A0ABW4T6N6_9ACTN</name>
<gene>
    <name evidence="1" type="ORF">ACFSKW_39790</name>
</gene>
<dbReference type="Gene3D" id="3.40.50.720">
    <property type="entry name" value="NAD(P)-binding Rossmann-like Domain"/>
    <property type="match status" value="1"/>
</dbReference>
<reference evidence="2" key="1">
    <citation type="journal article" date="2019" name="Int. J. Syst. Evol. Microbiol.">
        <title>The Global Catalogue of Microorganisms (GCM) 10K type strain sequencing project: providing services to taxonomists for standard genome sequencing and annotation.</title>
        <authorList>
            <consortium name="The Broad Institute Genomics Platform"/>
            <consortium name="The Broad Institute Genome Sequencing Center for Infectious Disease"/>
            <person name="Wu L."/>
            <person name="Ma J."/>
        </authorList>
    </citation>
    <scope>NUCLEOTIDE SEQUENCE [LARGE SCALE GENOMIC DNA]</scope>
    <source>
        <strain evidence="2">ICMP 6774ER</strain>
    </source>
</reference>
<dbReference type="EMBL" id="JBHUFV010000061">
    <property type="protein sequence ID" value="MFD1937628.1"/>
    <property type="molecule type" value="Genomic_DNA"/>
</dbReference>
<proteinExistence type="predicted"/>
<accession>A0ABW4T6N6</accession>